<keyword evidence="1" id="KW-0472">Membrane</keyword>
<gene>
    <name evidence="2" type="ORF">S12H4_12329</name>
</gene>
<feature type="transmembrane region" description="Helical" evidence="1">
    <location>
        <begin position="20"/>
        <end position="44"/>
    </location>
</feature>
<protein>
    <recommendedName>
        <fullName evidence="3">ABC3 transporter permease protein domain-containing protein</fullName>
    </recommendedName>
</protein>
<proteinExistence type="predicted"/>
<name>X1T7Q0_9ZZZZ</name>
<reference evidence="2" key="1">
    <citation type="journal article" date="2014" name="Front. Microbiol.">
        <title>High frequency of phylogenetically diverse reductive dehalogenase-homologous genes in deep subseafloor sedimentary metagenomes.</title>
        <authorList>
            <person name="Kawai M."/>
            <person name="Futagami T."/>
            <person name="Toyoda A."/>
            <person name="Takaki Y."/>
            <person name="Nishi S."/>
            <person name="Hori S."/>
            <person name="Arai W."/>
            <person name="Tsubouchi T."/>
            <person name="Morono Y."/>
            <person name="Uchiyama I."/>
            <person name="Ito T."/>
            <person name="Fujiyama A."/>
            <person name="Inagaki F."/>
            <person name="Takami H."/>
        </authorList>
    </citation>
    <scope>NUCLEOTIDE SEQUENCE</scope>
    <source>
        <strain evidence="2">Expedition CK06-06</strain>
    </source>
</reference>
<evidence type="ECO:0000256" key="1">
    <source>
        <dbReference type="SAM" id="Phobius"/>
    </source>
</evidence>
<evidence type="ECO:0008006" key="3">
    <source>
        <dbReference type="Google" id="ProtNLM"/>
    </source>
</evidence>
<feature type="non-terminal residue" evidence="2">
    <location>
        <position position="1"/>
    </location>
</feature>
<evidence type="ECO:0000313" key="2">
    <source>
        <dbReference type="EMBL" id="GAI83565.1"/>
    </source>
</evidence>
<dbReference type="EMBL" id="BARW01005816">
    <property type="protein sequence ID" value="GAI83565.1"/>
    <property type="molecule type" value="Genomic_DNA"/>
</dbReference>
<comment type="caution">
    <text evidence="2">The sequence shown here is derived from an EMBL/GenBank/DDBJ whole genome shotgun (WGS) entry which is preliminary data.</text>
</comment>
<accession>X1T7Q0</accession>
<sequence length="65" mass="7124">ANVIAWPVAWYAMSRWLENFAYRIDLGVGPFILAGLLALVIALATVSYQAIKAATANPVEALRYE</sequence>
<organism evidence="2">
    <name type="scientific">marine sediment metagenome</name>
    <dbReference type="NCBI Taxonomy" id="412755"/>
    <lineage>
        <taxon>unclassified sequences</taxon>
        <taxon>metagenomes</taxon>
        <taxon>ecological metagenomes</taxon>
    </lineage>
</organism>
<keyword evidence="1" id="KW-1133">Transmembrane helix</keyword>
<keyword evidence="1" id="KW-0812">Transmembrane</keyword>
<dbReference type="AlphaFoldDB" id="X1T7Q0"/>